<organism evidence="8 9">
    <name type="scientific">Sulfidibacter corallicola</name>
    <dbReference type="NCBI Taxonomy" id="2818388"/>
    <lineage>
        <taxon>Bacteria</taxon>
        <taxon>Pseudomonadati</taxon>
        <taxon>Acidobacteriota</taxon>
        <taxon>Holophagae</taxon>
        <taxon>Acanthopleuribacterales</taxon>
        <taxon>Acanthopleuribacteraceae</taxon>
        <taxon>Sulfidibacter</taxon>
    </lineage>
</organism>
<dbReference type="PROSITE" id="PS00676">
    <property type="entry name" value="SIGMA54_INTERACT_2"/>
    <property type="match status" value="1"/>
</dbReference>
<dbReference type="InterPro" id="IPR002078">
    <property type="entry name" value="Sigma_54_int"/>
</dbReference>
<evidence type="ECO:0000259" key="7">
    <source>
        <dbReference type="PROSITE" id="PS50045"/>
    </source>
</evidence>
<dbReference type="PROSITE" id="PS50045">
    <property type="entry name" value="SIGMA54_INTERACT_4"/>
    <property type="match status" value="1"/>
</dbReference>
<dbReference type="InterPro" id="IPR027417">
    <property type="entry name" value="P-loop_NTPase"/>
</dbReference>
<dbReference type="Pfam" id="PF25601">
    <property type="entry name" value="AAA_lid_14"/>
    <property type="match status" value="1"/>
</dbReference>
<feature type="domain" description="Sigma-54 factor interaction" evidence="7">
    <location>
        <begin position="199"/>
        <end position="428"/>
    </location>
</feature>
<dbReference type="EMBL" id="CP071793">
    <property type="protein sequence ID" value="QTD51781.1"/>
    <property type="molecule type" value="Genomic_DNA"/>
</dbReference>
<dbReference type="Gene3D" id="3.30.450.40">
    <property type="match status" value="1"/>
</dbReference>
<name>A0A8A4TRY7_SULCO</name>
<dbReference type="InterPro" id="IPR058031">
    <property type="entry name" value="AAA_lid_NorR"/>
</dbReference>
<dbReference type="InterPro" id="IPR025944">
    <property type="entry name" value="Sigma_54_int_dom_CS"/>
</dbReference>
<dbReference type="Gene3D" id="1.10.8.60">
    <property type="match status" value="1"/>
</dbReference>
<dbReference type="PANTHER" id="PTHR32071:SF117">
    <property type="entry name" value="PTS-DEPENDENT DIHYDROXYACETONE KINASE OPERON REGULATORY PROTEIN-RELATED"/>
    <property type="match status" value="1"/>
</dbReference>
<protein>
    <submittedName>
        <fullName evidence="8">Sigma 54-interacting transcriptional regulator</fullName>
    </submittedName>
</protein>
<evidence type="ECO:0000256" key="4">
    <source>
        <dbReference type="ARBA" id="ARBA00023125"/>
    </source>
</evidence>
<dbReference type="PANTHER" id="PTHR32071">
    <property type="entry name" value="TRANSCRIPTIONAL REGULATORY PROTEIN"/>
    <property type="match status" value="1"/>
</dbReference>
<evidence type="ECO:0000256" key="6">
    <source>
        <dbReference type="ARBA" id="ARBA00023163"/>
    </source>
</evidence>
<dbReference type="SMART" id="SM00065">
    <property type="entry name" value="GAF"/>
    <property type="match status" value="1"/>
</dbReference>
<keyword evidence="4" id="KW-0238">DNA-binding</keyword>
<dbReference type="Gene3D" id="3.40.50.300">
    <property type="entry name" value="P-loop containing nucleotide triphosphate hydrolases"/>
    <property type="match status" value="1"/>
</dbReference>
<evidence type="ECO:0000256" key="1">
    <source>
        <dbReference type="ARBA" id="ARBA00022741"/>
    </source>
</evidence>
<evidence type="ECO:0000313" key="8">
    <source>
        <dbReference type="EMBL" id="QTD51781.1"/>
    </source>
</evidence>
<dbReference type="GO" id="GO:0006355">
    <property type="term" value="P:regulation of DNA-templated transcription"/>
    <property type="evidence" value="ECO:0007669"/>
    <property type="project" value="InterPro"/>
</dbReference>
<dbReference type="InterPro" id="IPR029016">
    <property type="entry name" value="GAF-like_dom_sf"/>
</dbReference>
<keyword evidence="3" id="KW-0805">Transcription regulation</keyword>
<gene>
    <name evidence="8" type="ORF">J3U87_04865</name>
</gene>
<keyword evidence="5" id="KW-0010">Activator</keyword>
<dbReference type="RefSeq" id="WP_237381902.1">
    <property type="nucleotide sequence ID" value="NZ_CP071793.1"/>
</dbReference>
<dbReference type="Pfam" id="PF00158">
    <property type="entry name" value="Sigma54_activat"/>
    <property type="match status" value="1"/>
</dbReference>
<evidence type="ECO:0000256" key="2">
    <source>
        <dbReference type="ARBA" id="ARBA00022840"/>
    </source>
</evidence>
<evidence type="ECO:0000256" key="5">
    <source>
        <dbReference type="ARBA" id="ARBA00023159"/>
    </source>
</evidence>
<dbReference type="PROSITE" id="PS00688">
    <property type="entry name" value="SIGMA54_INTERACT_3"/>
    <property type="match status" value="1"/>
</dbReference>
<accession>A0A8A4TRY7</accession>
<dbReference type="AlphaFoldDB" id="A0A8A4TRY7"/>
<keyword evidence="6" id="KW-0804">Transcription</keyword>
<dbReference type="Proteomes" id="UP000663929">
    <property type="component" value="Chromosome"/>
</dbReference>
<sequence length="524" mass="57887">MSTTEDLTKDLSRIMQLAASDPHDIGPLLNYGLDWMLRLAPFDLVAVFLLESDHLVVKAARGPLADARVLRHAISLDNFTSIREALATCGPRLFYEEDHAHGEGDPFDGVLDFPHGHACMVIPLCFGGNAQGIITFDRERCGTYDSQTIQLVEIYAQVLAMAIHQAAQSQLLHQLMRESNERERILREEHQAGDLLSPLQSKNPAVRELGERARQVAPTPTPVLIHGETGTGKEGIAAFIHQWSERRRQPMVKLNCAAIPESLLESELFGVVKGAFTGAVKDRPGRFRMANGGTLFLDEIGELPLPLQAKLLRVIQEGTFEPVGSDRTIKVDVRILAATNVNLQEAIGERRFREDLYYRLNVFPVQLPPLRQRLEDLGPLCDSLLGRLGRRLGKPPLLLSENTLARLRQYSWPGNIRELGNLLERAAILARGSVLTPNLFDLSHSSDVKAGVGESPTPSADASAEAPMISLDEAQKRHIRMVLNRVNGKVYGPGGAAEILGLKPSTLQSRMKKLGLERKVHFEA</sequence>
<dbReference type="InterPro" id="IPR025662">
    <property type="entry name" value="Sigma_54_int_dom_ATP-bd_1"/>
</dbReference>
<dbReference type="Gene3D" id="1.10.10.60">
    <property type="entry name" value="Homeodomain-like"/>
    <property type="match status" value="1"/>
</dbReference>
<proteinExistence type="predicted"/>
<dbReference type="CDD" id="cd00009">
    <property type="entry name" value="AAA"/>
    <property type="match status" value="1"/>
</dbReference>
<keyword evidence="9" id="KW-1185">Reference proteome</keyword>
<evidence type="ECO:0000256" key="3">
    <source>
        <dbReference type="ARBA" id="ARBA00023015"/>
    </source>
</evidence>
<dbReference type="FunFam" id="3.40.50.300:FF:000006">
    <property type="entry name" value="DNA-binding transcriptional regulator NtrC"/>
    <property type="match status" value="1"/>
</dbReference>
<keyword evidence="1" id="KW-0547">Nucleotide-binding</keyword>
<dbReference type="SUPFAM" id="SSF52540">
    <property type="entry name" value="P-loop containing nucleoside triphosphate hydrolases"/>
    <property type="match status" value="1"/>
</dbReference>
<dbReference type="SUPFAM" id="SSF46689">
    <property type="entry name" value="Homeodomain-like"/>
    <property type="match status" value="1"/>
</dbReference>
<evidence type="ECO:0000313" key="9">
    <source>
        <dbReference type="Proteomes" id="UP000663929"/>
    </source>
</evidence>
<dbReference type="Pfam" id="PF13492">
    <property type="entry name" value="GAF_3"/>
    <property type="match status" value="1"/>
</dbReference>
<dbReference type="InterPro" id="IPR003018">
    <property type="entry name" value="GAF"/>
</dbReference>
<dbReference type="GO" id="GO:0003677">
    <property type="term" value="F:DNA binding"/>
    <property type="evidence" value="ECO:0007669"/>
    <property type="project" value="UniProtKB-KW"/>
</dbReference>
<reference evidence="8" key="1">
    <citation type="submission" date="2021-03" db="EMBL/GenBank/DDBJ databases">
        <title>Acanthopleuribacteraceae sp. M133.</title>
        <authorList>
            <person name="Wang G."/>
        </authorList>
    </citation>
    <scope>NUCLEOTIDE SEQUENCE</scope>
    <source>
        <strain evidence="8">M133</strain>
    </source>
</reference>
<dbReference type="SUPFAM" id="SSF55781">
    <property type="entry name" value="GAF domain-like"/>
    <property type="match status" value="1"/>
</dbReference>
<keyword evidence="2" id="KW-0067">ATP-binding</keyword>
<dbReference type="GO" id="GO:0005524">
    <property type="term" value="F:ATP binding"/>
    <property type="evidence" value="ECO:0007669"/>
    <property type="project" value="UniProtKB-KW"/>
</dbReference>
<dbReference type="InterPro" id="IPR009057">
    <property type="entry name" value="Homeodomain-like_sf"/>
</dbReference>
<dbReference type="KEGG" id="scor:J3U87_04865"/>
<dbReference type="SMART" id="SM00382">
    <property type="entry name" value="AAA"/>
    <property type="match status" value="1"/>
</dbReference>
<dbReference type="InterPro" id="IPR003593">
    <property type="entry name" value="AAA+_ATPase"/>
</dbReference>
<dbReference type="PROSITE" id="PS00675">
    <property type="entry name" value="SIGMA54_INTERACT_1"/>
    <property type="match status" value="1"/>
</dbReference>
<dbReference type="InterPro" id="IPR025943">
    <property type="entry name" value="Sigma_54_int_dom_ATP-bd_2"/>
</dbReference>